<dbReference type="GO" id="GO:0047617">
    <property type="term" value="F:fatty acyl-CoA hydrolase activity"/>
    <property type="evidence" value="ECO:0007669"/>
    <property type="project" value="TreeGrafter"/>
</dbReference>
<dbReference type="InterPro" id="IPR050563">
    <property type="entry name" value="4-hydroxybenzoyl-CoA_TE"/>
</dbReference>
<evidence type="ECO:0000256" key="2">
    <source>
        <dbReference type="ARBA" id="ARBA00022801"/>
    </source>
</evidence>
<dbReference type="CDD" id="cd00586">
    <property type="entry name" value="4HBT"/>
    <property type="match status" value="1"/>
</dbReference>
<organism evidence="3 4">
    <name type="scientific">OM182 bacterium MED-G28</name>
    <dbReference type="NCBI Taxonomy" id="1986256"/>
    <lineage>
        <taxon>Bacteria</taxon>
        <taxon>Pseudomonadati</taxon>
        <taxon>Pseudomonadota</taxon>
        <taxon>Gammaproteobacteria</taxon>
        <taxon>OMG group</taxon>
        <taxon>OM182 clade</taxon>
    </lineage>
</organism>
<comment type="caution">
    <text evidence="3">The sequence shown here is derived from an EMBL/GenBank/DDBJ whole genome shotgun (WGS) entry which is preliminary data.</text>
</comment>
<dbReference type="InterPro" id="IPR029069">
    <property type="entry name" value="HotDog_dom_sf"/>
</dbReference>
<keyword evidence="2" id="KW-0378">Hydrolase</keyword>
<dbReference type="Proteomes" id="UP000219329">
    <property type="component" value="Unassembled WGS sequence"/>
</dbReference>
<name>A0A2A5W865_9GAMM</name>
<dbReference type="Pfam" id="PF13279">
    <property type="entry name" value="4HBT_2"/>
    <property type="match status" value="1"/>
</dbReference>
<dbReference type="Gene3D" id="3.10.129.10">
    <property type="entry name" value="Hotdog Thioesterase"/>
    <property type="match status" value="1"/>
</dbReference>
<protein>
    <submittedName>
        <fullName evidence="3">Thioesterase</fullName>
    </submittedName>
</protein>
<accession>A0A2A5W865</accession>
<dbReference type="PANTHER" id="PTHR31793:SF27">
    <property type="entry name" value="NOVEL THIOESTERASE SUPERFAMILY DOMAIN AND SAPOSIN A-TYPE DOMAIN CONTAINING PROTEIN (0610012H03RIK)"/>
    <property type="match status" value="1"/>
</dbReference>
<comment type="similarity">
    <text evidence="1">Belongs to the 4-hydroxybenzoyl-CoA thioesterase family.</text>
</comment>
<dbReference type="EMBL" id="NTJZ01000016">
    <property type="protein sequence ID" value="PDH32488.1"/>
    <property type="molecule type" value="Genomic_DNA"/>
</dbReference>
<evidence type="ECO:0000313" key="4">
    <source>
        <dbReference type="Proteomes" id="UP000219329"/>
    </source>
</evidence>
<evidence type="ECO:0000256" key="1">
    <source>
        <dbReference type="ARBA" id="ARBA00005953"/>
    </source>
</evidence>
<gene>
    <name evidence="3" type="ORF">CNF02_11950</name>
</gene>
<dbReference type="SUPFAM" id="SSF54637">
    <property type="entry name" value="Thioesterase/thiol ester dehydrase-isomerase"/>
    <property type="match status" value="1"/>
</dbReference>
<proteinExistence type="inferred from homology"/>
<dbReference type="AlphaFoldDB" id="A0A2A5W865"/>
<evidence type="ECO:0000313" key="3">
    <source>
        <dbReference type="EMBL" id="PDH32488.1"/>
    </source>
</evidence>
<reference evidence="3 4" key="1">
    <citation type="submission" date="2017-08" db="EMBL/GenBank/DDBJ databases">
        <title>Fine stratification of microbial communities through a metagenomic profile of the photic zone.</title>
        <authorList>
            <person name="Haro-Moreno J.M."/>
            <person name="Lopez-Perez M."/>
            <person name="De La Torre J."/>
            <person name="Picazo A."/>
            <person name="Camacho A."/>
            <person name="Rodriguez-Valera F."/>
        </authorList>
    </citation>
    <scope>NUCLEOTIDE SEQUENCE [LARGE SCALE GENOMIC DNA]</scope>
    <source>
        <strain evidence="3">MED-G28</strain>
    </source>
</reference>
<dbReference type="PANTHER" id="PTHR31793">
    <property type="entry name" value="4-HYDROXYBENZOYL-COA THIOESTERASE FAMILY MEMBER"/>
    <property type="match status" value="1"/>
</dbReference>
<sequence length="153" mass="17141">MPRIKVAVPEHFLFRMERIVGISDVNYAKHLDSISMVNILHEARLQFLASLGFTESNIYGLGLVVTDLAVDYQSESFANDYLIVEVGVSKFNRYGFDIGIQVTNSAMEAVVCNAKIGVVFFDFDKHKITQVPIAFKSMLGHPEIQEVQEVQVA</sequence>